<dbReference type="InterPro" id="IPR036424">
    <property type="entry name" value="UPP_synth-like_sf"/>
</dbReference>
<accession>B5YMT4</accession>
<dbReference type="RefSeq" id="XP_002296148.1">
    <property type="nucleotide sequence ID" value="XM_002296112.1"/>
</dbReference>
<protein>
    <recommendedName>
        <fullName evidence="6">Alkyl transferase</fullName>
        <ecNumber evidence="6">2.5.1.-</ecNumber>
    </recommendedName>
</protein>
<dbReference type="FunFam" id="3.40.1180.10:FF:000003">
    <property type="entry name" value="Isoprenyl transferase 2"/>
    <property type="match status" value="1"/>
</dbReference>
<organism evidence="7 8">
    <name type="scientific">Thalassiosira pseudonana</name>
    <name type="common">Marine diatom</name>
    <name type="synonym">Cyclotella nana</name>
    <dbReference type="NCBI Taxonomy" id="35128"/>
    <lineage>
        <taxon>Eukaryota</taxon>
        <taxon>Sar</taxon>
        <taxon>Stramenopiles</taxon>
        <taxon>Ochrophyta</taxon>
        <taxon>Bacillariophyta</taxon>
        <taxon>Coscinodiscophyceae</taxon>
        <taxon>Thalassiosirophycidae</taxon>
        <taxon>Thalassiosirales</taxon>
        <taxon>Thalassiosiraceae</taxon>
        <taxon>Thalassiosira</taxon>
    </lineage>
</organism>
<dbReference type="InParanoid" id="B5YMT4"/>
<dbReference type="EC" id="2.5.1.-" evidence="6"/>
<dbReference type="GeneID" id="7449213"/>
<evidence type="ECO:0000313" key="8">
    <source>
        <dbReference type="Proteomes" id="UP000001449"/>
    </source>
</evidence>
<keyword evidence="8" id="KW-1185">Reference proteome</keyword>
<dbReference type="GO" id="GO:0005783">
    <property type="term" value="C:endoplasmic reticulum"/>
    <property type="evidence" value="ECO:0000318"/>
    <property type="project" value="GO_Central"/>
</dbReference>
<dbReference type="STRING" id="35128.B5YMT4"/>
<evidence type="ECO:0000256" key="1">
    <source>
        <dbReference type="ARBA" id="ARBA00001946"/>
    </source>
</evidence>
<dbReference type="NCBIfam" id="TIGR00055">
    <property type="entry name" value="uppS"/>
    <property type="match status" value="1"/>
</dbReference>
<dbReference type="HAMAP" id="MF_01139">
    <property type="entry name" value="ISPT"/>
    <property type="match status" value="1"/>
</dbReference>
<sequence length="240" mass="27654">RESGVDTQYLPRHVAVIMDGNRRYGKQKYGNATRGHWDGSKTLIEFSKWCIAEGIETLTVYAFSTENWDRDPAEVSALMSIFCKYCEELRVEAINRGIRIRVLATEEDRIPKDVQEGIGRMVSQTEHCTNFTMNICLSYGARGEIVNACKSIAMEVKSGQLDVNAIGEKELQQKMLTEHCRDPDVIIRTSGEERLSNFLLWQAAYSELFFLKKQWPELQKEDLLEVIRTFAQGRKRRYGK</sequence>
<dbReference type="eggNOG" id="KOG1602">
    <property type="taxonomic scope" value="Eukaryota"/>
</dbReference>
<feature type="non-terminal residue" evidence="7">
    <location>
        <position position="1"/>
    </location>
</feature>
<dbReference type="FunCoup" id="B5YMT4">
    <property type="interactions" value="163"/>
</dbReference>
<evidence type="ECO:0000256" key="3">
    <source>
        <dbReference type="ARBA" id="ARBA00022679"/>
    </source>
</evidence>
<reference evidence="7 8" key="2">
    <citation type="journal article" date="2008" name="Nature">
        <title>The Phaeodactylum genome reveals the evolutionary history of diatom genomes.</title>
        <authorList>
            <person name="Bowler C."/>
            <person name="Allen A.E."/>
            <person name="Badger J.H."/>
            <person name="Grimwood J."/>
            <person name="Jabbari K."/>
            <person name="Kuo A."/>
            <person name="Maheswari U."/>
            <person name="Martens C."/>
            <person name="Maumus F."/>
            <person name="Otillar R.P."/>
            <person name="Rayko E."/>
            <person name="Salamov A."/>
            <person name="Vandepoele K."/>
            <person name="Beszteri B."/>
            <person name="Gruber A."/>
            <person name="Heijde M."/>
            <person name="Katinka M."/>
            <person name="Mock T."/>
            <person name="Valentin K."/>
            <person name="Verret F."/>
            <person name="Berges J.A."/>
            <person name="Brownlee C."/>
            <person name="Cadoret J.P."/>
            <person name="Chiovitti A."/>
            <person name="Choi C.J."/>
            <person name="Coesel S."/>
            <person name="De Martino A."/>
            <person name="Detter J.C."/>
            <person name="Durkin C."/>
            <person name="Falciatore A."/>
            <person name="Fournet J."/>
            <person name="Haruta M."/>
            <person name="Huysman M.J."/>
            <person name="Jenkins B.D."/>
            <person name="Jiroutova K."/>
            <person name="Jorgensen R.E."/>
            <person name="Joubert Y."/>
            <person name="Kaplan A."/>
            <person name="Kroger N."/>
            <person name="Kroth P.G."/>
            <person name="La Roche J."/>
            <person name="Lindquist E."/>
            <person name="Lommer M."/>
            <person name="Martin-Jezequel V."/>
            <person name="Lopez P.J."/>
            <person name="Lucas S."/>
            <person name="Mangogna M."/>
            <person name="McGinnis K."/>
            <person name="Medlin L.K."/>
            <person name="Montsant A."/>
            <person name="Oudot-Le Secq M.P."/>
            <person name="Napoli C."/>
            <person name="Obornik M."/>
            <person name="Parker M.S."/>
            <person name="Petit J.L."/>
            <person name="Porcel B.M."/>
            <person name="Poulsen N."/>
            <person name="Robison M."/>
            <person name="Rychlewski L."/>
            <person name="Rynearson T.A."/>
            <person name="Schmutz J."/>
            <person name="Shapiro H."/>
            <person name="Siaut M."/>
            <person name="Stanley M."/>
            <person name="Sussman M.R."/>
            <person name="Taylor A.R."/>
            <person name="Vardi A."/>
            <person name="von Dassow P."/>
            <person name="Vyverman W."/>
            <person name="Willis A."/>
            <person name="Wyrwicz L.S."/>
            <person name="Rokhsar D.S."/>
            <person name="Weissenbach J."/>
            <person name="Armbrust E.V."/>
            <person name="Green B.R."/>
            <person name="Van de Peer Y."/>
            <person name="Grigoriev I.V."/>
        </authorList>
    </citation>
    <scope>NUCLEOTIDE SEQUENCE [LARGE SCALE GENOMIC DNA]</scope>
    <source>
        <strain evidence="7 8">CCMP1335</strain>
    </source>
</reference>
<dbReference type="PANTHER" id="PTHR10291:SF43">
    <property type="entry name" value="DEHYDRODOLICHYL DIPHOSPHATE SYNTHASE COMPLEX SUBUNIT DHDDS"/>
    <property type="match status" value="1"/>
</dbReference>
<reference evidence="7 8" key="1">
    <citation type="journal article" date="2004" name="Science">
        <title>The genome of the diatom Thalassiosira pseudonana: ecology, evolution, and metabolism.</title>
        <authorList>
            <person name="Armbrust E.V."/>
            <person name="Berges J.A."/>
            <person name="Bowler C."/>
            <person name="Green B.R."/>
            <person name="Martinez D."/>
            <person name="Putnam N.H."/>
            <person name="Zhou S."/>
            <person name="Allen A.E."/>
            <person name="Apt K.E."/>
            <person name="Bechner M."/>
            <person name="Brzezinski M.A."/>
            <person name="Chaal B.K."/>
            <person name="Chiovitti A."/>
            <person name="Davis A.K."/>
            <person name="Demarest M.S."/>
            <person name="Detter J.C."/>
            <person name="Glavina T."/>
            <person name="Goodstein D."/>
            <person name="Hadi M.Z."/>
            <person name="Hellsten U."/>
            <person name="Hildebrand M."/>
            <person name="Jenkins B.D."/>
            <person name="Jurka J."/>
            <person name="Kapitonov V.V."/>
            <person name="Kroger N."/>
            <person name="Lau W.W."/>
            <person name="Lane T.W."/>
            <person name="Larimer F.W."/>
            <person name="Lippmeier J.C."/>
            <person name="Lucas S."/>
            <person name="Medina M."/>
            <person name="Montsant A."/>
            <person name="Obornik M."/>
            <person name="Parker M.S."/>
            <person name="Palenik B."/>
            <person name="Pazour G.J."/>
            <person name="Richardson P.M."/>
            <person name="Rynearson T.A."/>
            <person name="Saito M.A."/>
            <person name="Schwartz D.C."/>
            <person name="Thamatrakoln K."/>
            <person name="Valentin K."/>
            <person name="Vardi A."/>
            <person name="Wilkerson F.P."/>
            <person name="Rokhsar D.S."/>
        </authorList>
    </citation>
    <scope>NUCLEOTIDE SEQUENCE [LARGE SCALE GENOMIC DNA]</scope>
    <source>
        <strain evidence="7 8">CCMP1335</strain>
    </source>
</reference>
<keyword evidence="5" id="KW-0460">Magnesium</keyword>
<dbReference type="Pfam" id="PF01255">
    <property type="entry name" value="Prenyltransf"/>
    <property type="match status" value="1"/>
</dbReference>
<gene>
    <name evidence="7" type="ORF">THAPS_35541</name>
</gene>
<dbReference type="PROSITE" id="PS01066">
    <property type="entry name" value="UPP_SYNTHASE"/>
    <property type="match status" value="1"/>
</dbReference>
<dbReference type="GO" id="GO:0046872">
    <property type="term" value="F:metal ion binding"/>
    <property type="evidence" value="ECO:0007669"/>
    <property type="project" value="UniProtKB-KW"/>
</dbReference>
<keyword evidence="4" id="KW-0479">Metal-binding</keyword>
<dbReference type="EMBL" id="CP001160">
    <property type="protein sequence ID" value="ACI64865.1"/>
    <property type="molecule type" value="Genomic_DNA"/>
</dbReference>
<name>B5YMT4_THAPS</name>
<dbReference type="InterPro" id="IPR001441">
    <property type="entry name" value="UPP_synth-like"/>
</dbReference>
<dbReference type="OMA" id="TKGQPDP"/>
<dbReference type="GO" id="GO:0016765">
    <property type="term" value="F:transferase activity, transferring alkyl or aryl (other than methyl) groups"/>
    <property type="evidence" value="ECO:0007669"/>
    <property type="project" value="InterPro"/>
</dbReference>
<dbReference type="AlphaFoldDB" id="B5YMT4"/>
<dbReference type="SUPFAM" id="SSF64005">
    <property type="entry name" value="Undecaprenyl diphosphate synthase"/>
    <property type="match status" value="1"/>
</dbReference>
<evidence type="ECO:0000256" key="5">
    <source>
        <dbReference type="ARBA" id="ARBA00022842"/>
    </source>
</evidence>
<dbReference type="GO" id="GO:0016094">
    <property type="term" value="P:polyprenol biosynthetic process"/>
    <property type="evidence" value="ECO:0000318"/>
    <property type="project" value="GO_Central"/>
</dbReference>
<dbReference type="PANTHER" id="PTHR10291">
    <property type="entry name" value="DEHYDRODOLICHYL DIPHOSPHATE SYNTHASE FAMILY MEMBER"/>
    <property type="match status" value="1"/>
</dbReference>
<keyword evidence="3 6" id="KW-0808">Transferase</keyword>
<comment type="cofactor">
    <cofactor evidence="1">
        <name>Mg(2+)</name>
        <dbReference type="ChEBI" id="CHEBI:18420"/>
    </cofactor>
</comment>
<evidence type="ECO:0000256" key="6">
    <source>
        <dbReference type="RuleBase" id="RU363018"/>
    </source>
</evidence>
<evidence type="ECO:0000313" key="7">
    <source>
        <dbReference type="EMBL" id="ACI64865.1"/>
    </source>
</evidence>
<dbReference type="KEGG" id="tps:THAPS_35541"/>
<dbReference type="PaxDb" id="35128-Thaps35541"/>
<evidence type="ECO:0000256" key="2">
    <source>
        <dbReference type="ARBA" id="ARBA00005432"/>
    </source>
</evidence>
<comment type="similarity">
    <text evidence="2 6">Belongs to the UPP synthase family.</text>
</comment>
<dbReference type="HOGENOM" id="CLU_038505_1_1_1"/>
<evidence type="ECO:0000256" key="4">
    <source>
        <dbReference type="ARBA" id="ARBA00022723"/>
    </source>
</evidence>
<dbReference type="InterPro" id="IPR018520">
    <property type="entry name" value="UPP_synth-like_CS"/>
</dbReference>
<dbReference type="CDD" id="cd00475">
    <property type="entry name" value="Cis_IPPS"/>
    <property type="match status" value="1"/>
</dbReference>
<dbReference type="Gene3D" id="3.40.1180.10">
    <property type="entry name" value="Decaprenyl diphosphate synthase-like"/>
    <property type="match status" value="1"/>
</dbReference>
<proteinExistence type="inferred from homology"/>
<dbReference type="Proteomes" id="UP000001449">
    <property type="component" value="Chromosome 7"/>
</dbReference>